<protein>
    <submittedName>
        <fullName evidence="1">Uncharacterized protein</fullName>
    </submittedName>
</protein>
<sequence>MGALDLTRYYIAALMGTLLTTFHHTTPPPWHQIETAHTGGIAASTLAWIPKHSRPKYQNICPTTAATLLIWDRYVKEHYHTTYISPALQIQALHVLIPGFDYSIWYNSGITCLSQIMSKGRLLDYDSISKTFNLPSKAYFTYLQLRSWVKKHIGGDSRHQQDNNLTEIEKICMAKKPPQKLLSLLYKLSGTQVPPKALKFIKAWEKELDLDIPNEIWSKVLAAHKHLTLNTTHIETSRKVLYR</sequence>
<dbReference type="AlphaFoldDB" id="A0AAD1T506"/>
<dbReference type="EMBL" id="OW240921">
    <property type="protein sequence ID" value="CAH2319396.1"/>
    <property type="molecule type" value="Genomic_DNA"/>
</dbReference>
<dbReference type="Proteomes" id="UP001295444">
    <property type="component" value="Chromosome 10"/>
</dbReference>
<organism evidence="1 2">
    <name type="scientific">Pelobates cultripes</name>
    <name type="common">Western spadefoot toad</name>
    <dbReference type="NCBI Taxonomy" id="61616"/>
    <lineage>
        <taxon>Eukaryota</taxon>
        <taxon>Metazoa</taxon>
        <taxon>Chordata</taxon>
        <taxon>Craniata</taxon>
        <taxon>Vertebrata</taxon>
        <taxon>Euteleostomi</taxon>
        <taxon>Amphibia</taxon>
        <taxon>Batrachia</taxon>
        <taxon>Anura</taxon>
        <taxon>Pelobatoidea</taxon>
        <taxon>Pelobatidae</taxon>
        <taxon>Pelobates</taxon>
    </lineage>
</organism>
<accession>A0AAD1T506</accession>
<name>A0AAD1T506_PELCU</name>
<keyword evidence="2" id="KW-1185">Reference proteome</keyword>
<evidence type="ECO:0000313" key="1">
    <source>
        <dbReference type="EMBL" id="CAH2319396.1"/>
    </source>
</evidence>
<feature type="non-terminal residue" evidence="1">
    <location>
        <position position="243"/>
    </location>
</feature>
<gene>
    <name evidence="1" type="ORF">PECUL_23A029262</name>
</gene>
<evidence type="ECO:0000313" key="2">
    <source>
        <dbReference type="Proteomes" id="UP001295444"/>
    </source>
</evidence>
<reference evidence="1" key="1">
    <citation type="submission" date="2022-03" db="EMBL/GenBank/DDBJ databases">
        <authorList>
            <person name="Alioto T."/>
            <person name="Alioto T."/>
            <person name="Gomez Garrido J."/>
        </authorList>
    </citation>
    <scope>NUCLEOTIDE SEQUENCE</scope>
</reference>
<proteinExistence type="predicted"/>